<keyword evidence="9" id="KW-1185">Reference proteome</keyword>
<protein>
    <recommendedName>
        <fullName evidence="7">EXPERA domain-containing protein</fullName>
    </recommendedName>
</protein>
<dbReference type="OrthoDB" id="433124at2759"/>
<dbReference type="RefSeq" id="XP_022504327.1">
    <property type="nucleotide sequence ID" value="XM_022639491.1"/>
</dbReference>
<dbReference type="InterPro" id="IPR033118">
    <property type="entry name" value="EXPERA"/>
</dbReference>
<keyword evidence="2 5" id="KW-0812">Transmembrane</keyword>
<evidence type="ECO:0000256" key="4">
    <source>
        <dbReference type="ARBA" id="ARBA00023136"/>
    </source>
</evidence>
<keyword evidence="3 5" id="KW-1133">Transmembrane helix</keyword>
<evidence type="ECO:0000256" key="2">
    <source>
        <dbReference type="ARBA" id="ARBA00022692"/>
    </source>
</evidence>
<keyword evidence="4 5" id="KW-0472">Membrane</keyword>
<dbReference type="PANTHER" id="PTHR31204:SF1">
    <property type="entry name" value="SIGMA INTRACELLULAR RECEPTOR 2"/>
    <property type="match status" value="1"/>
</dbReference>
<dbReference type="EMBL" id="LVCJ01000005">
    <property type="protein sequence ID" value="OAL39315.1"/>
    <property type="molecule type" value="Genomic_DNA"/>
</dbReference>
<dbReference type="PROSITE" id="PS51751">
    <property type="entry name" value="EXPERA"/>
    <property type="match status" value="1"/>
</dbReference>
<evidence type="ECO:0000256" key="6">
    <source>
        <dbReference type="SAM" id="Phobius"/>
    </source>
</evidence>
<dbReference type="AlphaFoldDB" id="A0A178DE14"/>
<feature type="transmembrane region" description="Helical" evidence="6">
    <location>
        <begin position="25"/>
        <end position="43"/>
    </location>
</feature>
<accession>A0A178DE14</accession>
<evidence type="ECO:0000256" key="1">
    <source>
        <dbReference type="ARBA" id="ARBA00004141"/>
    </source>
</evidence>
<dbReference type="GO" id="GO:0005783">
    <property type="term" value="C:endoplasmic reticulum"/>
    <property type="evidence" value="ECO:0007669"/>
    <property type="project" value="TreeGrafter"/>
</dbReference>
<feature type="transmembrane region" description="Helical" evidence="6">
    <location>
        <begin position="163"/>
        <end position="185"/>
    </location>
</feature>
<feature type="transmembrane region" description="Helical" evidence="6">
    <location>
        <begin position="87"/>
        <end position="108"/>
    </location>
</feature>
<evidence type="ECO:0000256" key="5">
    <source>
        <dbReference type="PROSITE-ProRule" id="PRU01087"/>
    </source>
</evidence>
<sequence length="281" mass="32050">MATTTPTTVTRRATPRPLSTRKLDMVYLAFFIVHVPIMFWMFISTLLCLSHDNDNNDNDDNDNDDNDNDDNDNDDNDAQPCAMQKIFLPYSLVDLASILPSFLVSPLSHTLRAYQLERFQDQFFVSPPAWFTAYMWIEAVYHVPISLWMVWGLFNDHPLVPLHLLIFSLEVAVTTLTCIVDISSWKGYSSAQKSDLYGLYVPYLVLGTCSPQLYLYFVFRGLFIPLFRFHVTILAELVTGSVFRLTTWSSCISACLMGVDAFVRVKRQILQSGGLEKAKTL</sequence>
<name>A0A178DE14_9EURO</name>
<evidence type="ECO:0000256" key="3">
    <source>
        <dbReference type="ARBA" id="ARBA00022989"/>
    </source>
</evidence>
<dbReference type="GeneID" id="34584609"/>
<proteinExistence type="predicted"/>
<dbReference type="InterPro" id="IPR051987">
    <property type="entry name" value="Sigma-2_receptor-like"/>
</dbReference>
<comment type="caution">
    <text evidence="8">The sequence shown here is derived from an EMBL/GenBank/DDBJ whole genome shotgun (WGS) entry which is preliminary data.</text>
</comment>
<reference evidence="8 9" key="1">
    <citation type="submission" date="2016-03" db="EMBL/GenBank/DDBJ databases">
        <title>The draft genome sequence of Fonsecaea nubica causative agent of cutaneous subcutaneous infection in human host.</title>
        <authorList>
            <person name="Costa F."/>
            <person name="Sybren D.H."/>
            <person name="Raittz R.T."/>
            <person name="Weiss V.A."/>
            <person name="Leao A.C."/>
            <person name="Gomes R."/>
            <person name="De Souza E.M."/>
            <person name="Pedrosa F.O."/>
            <person name="Steffens M.B."/>
            <person name="Bombassaro A."/>
            <person name="Tadra-Sfeir M.Z."/>
            <person name="Moreno L.F."/>
            <person name="Najafzadeh M.J."/>
            <person name="Felipe M.S."/>
            <person name="Teixeira M."/>
            <person name="Sun J."/>
            <person name="Xi L."/>
            <person name="Castro M.A."/>
            <person name="Vicente V.A."/>
        </authorList>
    </citation>
    <scope>NUCLEOTIDE SEQUENCE [LARGE SCALE GENOMIC DNA]</scope>
    <source>
        <strain evidence="8 9">CBS 269.64</strain>
    </source>
</reference>
<dbReference type="PANTHER" id="PTHR31204">
    <property type="entry name" value="SIGMA INTRACELLULAR RECEPTOR 2"/>
    <property type="match status" value="1"/>
</dbReference>
<feature type="transmembrane region" description="Helical" evidence="6">
    <location>
        <begin position="197"/>
        <end position="219"/>
    </location>
</feature>
<evidence type="ECO:0000259" key="7">
    <source>
        <dbReference type="PROSITE" id="PS51751"/>
    </source>
</evidence>
<organism evidence="8 9">
    <name type="scientific">Fonsecaea nubica</name>
    <dbReference type="NCBI Taxonomy" id="856822"/>
    <lineage>
        <taxon>Eukaryota</taxon>
        <taxon>Fungi</taxon>
        <taxon>Dikarya</taxon>
        <taxon>Ascomycota</taxon>
        <taxon>Pezizomycotina</taxon>
        <taxon>Eurotiomycetes</taxon>
        <taxon>Chaetothyriomycetidae</taxon>
        <taxon>Chaetothyriales</taxon>
        <taxon>Herpotrichiellaceae</taxon>
        <taxon>Fonsecaea</taxon>
    </lineage>
</organism>
<dbReference type="Proteomes" id="UP000185904">
    <property type="component" value="Unassembled WGS sequence"/>
</dbReference>
<comment type="subcellular location">
    <subcellularLocation>
        <location evidence="1">Membrane</location>
        <topology evidence="1">Multi-pass membrane protein</topology>
    </subcellularLocation>
</comment>
<dbReference type="Pfam" id="PF05241">
    <property type="entry name" value="EBP"/>
    <property type="match status" value="1"/>
</dbReference>
<feature type="domain" description="EXPERA" evidence="7">
    <location>
        <begin position="23"/>
        <end position="211"/>
    </location>
</feature>
<gene>
    <name evidence="8" type="ORF">AYO20_01185</name>
</gene>
<evidence type="ECO:0000313" key="8">
    <source>
        <dbReference type="EMBL" id="OAL39315.1"/>
    </source>
</evidence>
<feature type="transmembrane region" description="Helical" evidence="6">
    <location>
        <begin position="129"/>
        <end position="151"/>
    </location>
</feature>
<evidence type="ECO:0000313" key="9">
    <source>
        <dbReference type="Proteomes" id="UP000185904"/>
    </source>
</evidence>
<dbReference type="GO" id="GO:0016020">
    <property type="term" value="C:membrane"/>
    <property type="evidence" value="ECO:0007669"/>
    <property type="project" value="UniProtKB-SubCell"/>
</dbReference>